<dbReference type="EMBL" id="GBXM01107295">
    <property type="protein sequence ID" value="JAH01282.1"/>
    <property type="molecule type" value="Transcribed_RNA"/>
</dbReference>
<dbReference type="AlphaFoldDB" id="A0A0E9SX33"/>
<name>A0A0E9SX33_ANGAN</name>
<accession>A0A0E9SX33</accession>
<dbReference type="EMBL" id="GBXM01062668">
    <property type="protein sequence ID" value="JAH45909.1"/>
    <property type="molecule type" value="Transcribed_RNA"/>
</dbReference>
<protein>
    <submittedName>
        <fullName evidence="1">Uncharacterized protein</fullName>
    </submittedName>
</protein>
<reference evidence="1" key="1">
    <citation type="submission" date="2014-11" db="EMBL/GenBank/DDBJ databases">
        <authorList>
            <person name="Amaro Gonzalez C."/>
        </authorList>
    </citation>
    <scope>NUCLEOTIDE SEQUENCE</scope>
</reference>
<reference evidence="1" key="2">
    <citation type="journal article" date="2015" name="Fish Shellfish Immunol.">
        <title>Early steps in the European eel (Anguilla anguilla)-Vibrio vulnificus interaction in the gills: Role of the RtxA13 toxin.</title>
        <authorList>
            <person name="Callol A."/>
            <person name="Pajuelo D."/>
            <person name="Ebbesson L."/>
            <person name="Teles M."/>
            <person name="MacKenzie S."/>
            <person name="Amaro C."/>
        </authorList>
    </citation>
    <scope>NUCLEOTIDE SEQUENCE</scope>
</reference>
<sequence>MEPGNLTSCRVRQWALIQGFPSDRK</sequence>
<evidence type="ECO:0000313" key="1">
    <source>
        <dbReference type="EMBL" id="JAH45909.1"/>
    </source>
</evidence>
<organism evidence="1">
    <name type="scientific">Anguilla anguilla</name>
    <name type="common">European freshwater eel</name>
    <name type="synonym">Muraena anguilla</name>
    <dbReference type="NCBI Taxonomy" id="7936"/>
    <lineage>
        <taxon>Eukaryota</taxon>
        <taxon>Metazoa</taxon>
        <taxon>Chordata</taxon>
        <taxon>Craniata</taxon>
        <taxon>Vertebrata</taxon>
        <taxon>Euteleostomi</taxon>
        <taxon>Actinopterygii</taxon>
        <taxon>Neopterygii</taxon>
        <taxon>Teleostei</taxon>
        <taxon>Anguilliformes</taxon>
        <taxon>Anguillidae</taxon>
        <taxon>Anguilla</taxon>
    </lineage>
</organism>
<proteinExistence type="predicted"/>